<feature type="transmembrane region" description="Helical" evidence="1">
    <location>
        <begin position="57"/>
        <end position="78"/>
    </location>
</feature>
<dbReference type="EMBL" id="FORX01000001">
    <property type="protein sequence ID" value="SFJ01341.1"/>
    <property type="molecule type" value="Genomic_DNA"/>
</dbReference>
<dbReference type="PANTHER" id="PTHR14969:SF13">
    <property type="entry name" value="AT30094P"/>
    <property type="match status" value="1"/>
</dbReference>
<evidence type="ECO:0000313" key="4">
    <source>
        <dbReference type="Proteomes" id="UP000198635"/>
    </source>
</evidence>
<sequence length="195" mass="21676">MFFHTPDWEITLFRWINQSWQNPPFDYLMPLFSSSAFLWVLAITMVAFGLRQGRVSMVVVLALAASIGVSDLTCSLIKDSVGRARPYKSIGETRYQDSGSWATLPQDFTTTKQSGSSFPSAHAANSAAAALVLFAAFRKKAIWALPLVIGYSRIYLGKHFPMDVLAGWATGLAVAGALLPLYPLLWSRLRSRWIR</sequence>
<dbReference type="AlphaFoldDB" id="A0A1I3MWL1"/>
<dbReference type="STRING" id="52560.SAMN04488082_101100"/>
<reference evidence="4" key="1">
    <citation type="submission" date="2016-10" db="EMBL/GenBank/DDBJ databases">
        <authorList>
            <person name="Varghese N."/>
            <person name="Submissions S."/>
        </authorList>
    </citation>
    <scope>NUCLEOTIDE SEQUENCE [LARGE SCALE GENOMIC DNA]</scope>
    <source>
        <strain evidence="4">DSM 5918</strain>
    </source>
</reference>
<evidence type="ECO:0000256" key="1">
    <source>
        <dbReference type="SAM" id="Phobius"/>
    </source>
</evidence>
<dbReference type="Proteomes" id="UP000198635">
    <property type="component" value="Unassembled WGS sequence"/>
</dbReference>
<protein>
    <submittedName>
        <fullName evidence="3">Undecaprenyl-diphosphatase</fullName>
    </submittedName>
</protein>
<dbReference type="Gene3D" id="1.20.144.10">
    <property type="entry name" value="Phosphatidic acid phosphatase type 2/haloperoxidase"/>
    <property type="match status" value="1"/>
</dbReference>
<keyword evidence="1" id="KW-0812">Transmembrane</keyword>
<dbReference type="RefSeq" id="WP_092372196.1">
    <property type="nucleotide sequence ID" value="NZ_FORX01000001.1"/>
</dbReference>
<dbReference type="InterPro" id="IPR036938">
    <property type="entry name" value="PAP2/HPO_sf"/>
</dbReference>
<feature type="transmembrane region" description="Helical" evidence="1">
    <location>
        <begin position="165"/>
        <end position="185"/>
    </location>
</feature>
<dbReference type="SMART" id="SM00014">
    <property type="entry name" value="acidPPc"/>
    <property type="match status" value="1"/>
</dbReference>
<feature type="domain" description="Phosphatidic acid phosphatase type 2/haloperoxidase" evidence="2">
    <location>
        <begin position="59"/>
        <end position="179"/>
    </location>
</feature>
<dbReference type="OrthoDB" id="9801622at2"/>
<evidence type="ECO:0000313" key="3">
    <source>
        <dbReference type="EMBL" id="SFJ01341.1"/>
    </source>
</evidence>
<proteinExistence type="predicted"/>
<keyword evidence="1" id="KW-0472">Membrane</keyword>
<dbReference type="SUPFAM" id="SSF48317">
    <property type="entry name" value="Acid phosphatase/Vanadium-dependent haloperoxidase"/>
    <property type="match status" value="1"/>
</dbReference>
<accession>A0A1I3MWL1</accession>
<dbReference type="Pfam" id="PF01569">
    <property type="entry name" value="PAP2"/>
    <property type="match status" value="1"/>
</dbReference>
<dbReference type="PANTHER" id="PTHR14969">
    <property type="entry name" value="SPHINGOSINE-1-PHOSPHATE PHOSPHOHYDROLASE"/>
    <property type="match status" value="1"/>
</dbReference>
<name>A0A1I3MWL1_9BACT</name>
<organism evidence="3 4">
    <name type="scientific">Desulfomicrobium apsheronum</name>
    <dbReference type="NCBI Taxonomy" id="52560"/>
    <lineage>
        <taxon>Bacteria</taxon>
        <taxon>Pseudomonadati</taxon>
        <taxon>Thermodesulfobacteriota</taxon>
        <taxon>Desulfovibrionia</taxon>
        <taxon>Desulfovibrionales</taxon>
        <taxon>Desulfomicrobiaceae</taxon>
        <taxon>Desulfomicrobium</taxon>
    </lineage>
</organism>
<gene>
    <name evidence="3" type="ORF">SAMN04488082_101100</name>
</gene>
<feature type="transmembrane region" description="Helical" evidence="1">
    <location>
        <begin position="27"/>
        <end position="50"/>
    </location>
</feature>
<keyword evidence="1" id="KW-1133">Transmembrane helix</keyword>
<dbReference type="InterPro" id="IPR000326">
    <property type="entry name" value="PAP2/HPO"/>
</dbReference>
<keyword evidence="4" id="KW-1185">Reference proteome</keyword>
<evidence type="ECO:0000259" key="2">
    <source>
        <dbReference type="SMART" id="SM00014"/>
    </source>
</evidence>